<organism evidence="2 3">
    <name type="scientific">Leucobacter soli</name>
    <dbReference type="NCBI Taxonomy" id="2812850"/>
    <lineage>
        <taxon>Bacteria</taxon>
        <taxon>Bacillati</taxon>
        <taxon>Actinomycetota</taxon>
        <taxon>Actinomycetes</taxon>
        <taxon>Micrococcales</taxon>
        <taxon>Microbacteriaceae</taxon>
        <taxon>Leucobacter</taxon>
    </lineage>
</organism>
<keyword evidence="1" id="KW-0812">Transmembrane</keyword>
<evidence type="ECO:0000313" key="2">
    <source>
        <dbReference type="EMBL" id="CAG7611096.1"/>
    </source>
</evidence>
<sequence length="151" mass="15599">MTTPSSAPAFRERLAPGPLLFVALLLLVPAVTLVMTPLNAALALPVAVAVYAAIAVSLFALAPIVTVGDGALAAGQARIPVAQLGEVEILDAEALRAAIGPGLDARAYLMVRGYIHSAVRIAVTDPSDPAPYWVVTTRKPQALQAAIEAER</sequence>
<accession>A0A916NHM7</accession>
<name>A0A916NHM7_9MICO</name>
<evidence type="ECO:0000313" key="3">
    <source>
        <dbReference type="Proteomes" id="UP000693892"/>
    </source>
</evidence>
<reference evidence="2" key="1">
    <citation type="submission" date="2021-06" db="EMBL/GenBank/DDBJ databases">
        <authorList>
            <person name="Criscuolo A."/>
        </authorList>
    </citation>
    <scope>NUCLEOTIDE SEQUENCE</scope>
    <source>
        <strain evidence="2">CIP111803</strain>
    </source>
</reference>
<feature type="transmembrane region" description="Helical" evidence="1">
    <location>
        <begin position="40"/>
        <end position="62"/>
    </location>
</feature>
<protein>
    <recommendedName>
        <fullName evidence="4">DUF3093 domain-containing protein</fullName>
    </recommendedName>
</protein>
<dbReference type="Proteomes" id="UP000693892">
    <property type="component" value="Unassembled WGS sequence"/>
</dbReference>
<keyword evidence="1" id="KW-0472">Membrane</keyword>
<dbReference type="RefSeq" id="WP_218115009.1">
    <property type="nucleotide sequence ID" value="NZ_CAJVAP010000013.1"/>
</dbReference>
<comment type="caution">
    <text evidence="2">The sequence shown here is derived from an EMBL/GenBank/DDBJ whole genome shotgun (WGS) entry which is preliminary data.</text>
</comment>
<keyword evidence="1" id="KW-1133">Transmembrane helix</keyword>
<gene>
    <name evidence="2" type="ORF">LEUCIP111803_01392</name>
</gene>
<dbReference type="EMBL" id="CAJVAP010000013">
    <property type="protein sequence ID" value="CAG7611096.1"/>
    <property type="molecule type" value="Genomic_DNA"/>
</dbReference>
<dbReference type="InterPro" id="IPR021443">
    <property type="entry name" value="DUF3093"/>
</dbReference>
<dbReference type="Pfam" id="PF11292">
    <property type="entry name" value="DUF3093"/>
    <property type="match status" value="1"/>
</dbReference>
<keyword evidence="3" id="KW-1185">Reference proteome</keyword>
<evidence type="ECO:0000256" key="1">
    <source>
        <dbReference type="SAM" id="Phobius"/>
    </source>
</evidence>
<proteinExistence type="predicted"/>
<dbReference type="AlphaFoldDB" id="A0A916NHM7"/>
<evidence type="ECO:0008006" key="4">
    <source>
        <dbReference type="Google" id="ProtNLM"/>
    </source>
</evidence>